<dbReference type="AlphaFoldDB" id="A0AAE3FYV6"/>
<evidence type="ECO:0008006" key="3">
    <source>
        <dbReference type="Google" id="ProtNLM"/>
    </source>
</evidence>
<dbReference type="SUPFAM" id="SSF54593">
    <property type="entry name" value="Glyoxalase/Bleomycin resistance protein/Dihydroxybiphenyl dioxygenase"/>
    <property type="match status" value="1"/>
</dbReference>
<keyword evidence="2" id="KW-1185">Reference proteome</keyword>
<evidence type="ECO:0000313" key="2">
    <source>
        <dbReference type="Proteomes" id="UP001203207"/>
    </source>
</evidence>
<evidence type="ECO:0000313" key="1">
    <source>
        <dbReference type="EMBL" id="MCL9817897.1"/>
    </source>
</evidence>
<dbReference type="Gene3D" id="3.10.180.10">
    <property type="entry name" value="2,3-Dihydroxybiphenyl 1,2-Dioxygenase, domain 1"/>
    <property type="match status" value="1"/>
</dbReference>
<dbReference type="EMBL" id="JAKRVX010000006">
    <property type="protein sequence ID" value="MCL9817897.1"/>
    <property type="molecule type" value="Genomic_DNA"/>
</dbReference>
<accession>A0AAE3FYV6</accession>
<sequence length="227" mass="25039">MNVTQLTLPSDDPVALGEWYNDALNVDVLFSDGAAIVSAGSTEMILTDADKRTAPYHVAFRSQTPVTELYDWFTDRGEHISVEGESTIRFEFLSADAVYFEDPEGNILECLHYDRDTPKQDSLGPNTVHSVTEVGLPAHDTASLQSWLVDTVGLSTIGSPTETFAWVGDFDSRFVVVPAGRDWYPTDRPAGVSPLTTEVAVENTECEVYESTTHPYTINKTSHTQRS</sequence>
<gene>
    <name evidence="1" type="ORF">AArcSt2_13210</name>
</gene>
<comment type="caution">
    <text evidence="1">The sequence shown here is derived from an EMBL/GenBank/DDBJ whole genome shotgun (WGS) entry which is preliminary data.</text>
</comment>
<dbReference type="InterPro" id="IPR029068">
    <property type="entry name" value="Glyas_Bleomycin-R_OHBP_Dase"/>
</dbReference>
<proteinExistence type="predicted"/>
<dbReference type="RefSeq" id="WP_250585273.1">
    <property type="nucleotide sequence ID" value="NZ_JAKRVX010000006.1"/>
</dbReference>
<dbReference type="Proteomes" id="UP001203207">
    <property type="component" value="Unassembled WGS sequence"/>
</dbReference>
<organism evidence="1 2">
    <name type="scientific">Natronocalculus amylovorans</name>
    <dbReference type="NCBI Taxonomy" id="2917812"/>
    <lineage>
        <taxon>Archaea</taxon>
        <taxon>Methanobacteriati</taxon>
        <taxon>Methanobacteriota</taxon>
        <taxon>Stenosarchaea group</taxon>
        <taxon>Halobacteria</taxon>
        <taxon>Halobacteriales</taxon>
        <taxon>Haloferacaceae</taxon>
        <taxon>Natronocalculus</taxon>
    </lineage>
</organism>
<reference evidence="1" key="1">
    <citation type="journal article" date="2022" name="Syst. Appl. Microbiol.">
        <title>Natronocalculus amylovorans gen. nov., sp. nov., and Natranaeroarchaeum aerophilus sp. nov., dominant culturable amylolytic natronoarchaea from hypersaline soda lakes in southwestern Siberia.</title>
        <authorList>
            <person name="Sorokin D.Y."/>
            <person name="Elcheninov A.G."/>
            <person name="Khizhniak T.V."/>
            <person name="Koenen M."/>
            <person name="Bale N.J."/>
            <person name="Damste J.S.S."/>
            <person name="Kublanov I.V."/>
        </authorList>
    </citation>
    <scope>NUCLEOTIDE SEQUENCE</scope>
    <source>
        <strain evidence="1">AArc-St2</strain>
    </source>
</reference>
<name>A0AAE3FYV6_9EURY</name>
<protein>
    <recommendedName>
        <fullName evidence="3">VOC domain-containing protein</fullName>
    </recommendedName>
</protein>
<reference evidence="1" key="2">
    <citation type="submission" date="2022-02" db="EMBL/GenBank/DDBJ databases">
        <authorList>
            <person name="Elcheninov A.G."/>
            <person name="Sorokin D.Y."/>
            <person name="Kublanov I.V."/>
        </authorList>
    </citation>
    <scope>NUCLEOTIDE SEQUENCE</scope>
    <source>
        <strain evidence="1">AArc-St2</strain>
    </source>
</reference>